<dbReference type="Proteomes" id="UP000037069">
    <property type="component" value="Unassembled WGS sequence"/>
</dbReference>
<dbReference type="FunFam" id="3.40.50.1820:FF:000122">
    <property type="entry name" value="Vitellogenin-3-like Protein"/>
    <property type="match status" value="1"/>
</dbReference>
<reference evidence="7 8" key="1">
    <citation type="journal article" date="2015" name="Nat. Commun.">
        <title>Lucilia cuprina genome unlocks parasitic fly biology to underpin future interventions.</title>
        <authorList>
            <person name="Anstead C.A."/>
            <person name="Korhonen P.K."/>
            <person name="Young N.D."/>
            <person name="Hall R.S."/>
            <person name="Jex A.R."/>
            <person name="Murali S.C."/>
            <person name="Hughes D.S."/>
            <person name="Lee S.F."/>
            <person name="Perry T."/>
            <person name="Stroehlein A.J."/>
            <person name="Ansell B.R."/>
            <person name="Breugelmans B."/>
            <person name="Hofmann A."/>
            <person name="Qu J."/>
            <person name="Dugan S."/>
            <person name="Lee S.L."/>
            <person name="Chao H."/>
            <person name="Dinh H."/>
            <person name="Han Y."/>
            <person name="Doddapaneni H.V."/>
            <person name="Worley K.C."/>
            <person name="Muzny D.M."/>
            <person name="Ioannidis P."/>
            <person name="Waterhouse R.M."/>
            <person name="Zdobnov E.M."/>
            <person name="James P.J."/>
            <person name="Bagnall N.H."/>
            <person name="Kotze A.C."/>
            <person name="Gibbs R.A."/>
            <person name="Richards S."/>
            <person name="Batterham P."/>
            <person name="Gasser R.B."/>
        </authorList>
    </citation>
    <scope>NUCLEOTIDE SEQUENCE [LARGE SCALE GENOMIC DNA]</scope>
    <source>
        <strain evidence="7 8">LS</strain>
        <tissue evidence="7">Full body</tissue>
    </source>
</reference>
<evidence type="ECO:0000256" key="2">
    <source>
        <dbReference type="ARBA" id="ARBA00010701"/>
    </source>
</evidence>
<dbReference type="InterPro" id="IPR029058">
    <property type="entry name" value="AB_hydrolase_fold"/>
</dbReference>
<dbReference type="OMA" id="NSFDANF"/>
<dbReference type="Pfam" id="PF00151">
    <property type="entry name" value="Lipase"/>
    <property type="match status" value="1"/>
</dbReference>
<comment type="caution">
    <text evidence="7">The sequence shown here is derived from an EMBL/GenBank/DDBJ whole genome shotgun (WGS) entry which is preliminary data.</text>
</comment>
<proteinExistence type="inferred from homology"/>
<protein>
    <recommendedName>
        <fullName evidence="6">Lipase domain-containing protein</fullName>
    </recommendedName>
</protein>
<dbReference type="PRINTS" id="PR00821">
    <property type="entry name" value="TAGLIPASE"/>
</dbReference>
<comment type="subcellular location">
    <subcellularLocation>
        <location evidence="1">Secreted</location>
    </subcellularLocation>
</comment>
<dbReference type="GO" id="GO:0017171">
    <property type="term" value="F:serine hydrolase activity"/>
    <property type="evidence" value="ECO:0007669"/>
    <property type="project" value="TreeGrafter"/>
</dbReference>
<dbReference type="GO" id="GO:0016298">
    <property type="term" value="F:lipase activity"/>
    <property type="evidence" value="ECO:0007669"/>
    <property type="project" value="InterPro"/>
</dbReference>
<feature type="domain" description="Lipase" evidence="6">
    <location>
        <begin position="11"/>
        <end position="257"/>
    </location>
</feature>
<evidence type="ECO:0000256" key="4">
    <source>
        <dbReference type="ARBA" id="ARBA00022729"/>
    </source>
</evidence>
<dbReference type="GO" id="GO:0005615">
    <property type="term" value="C:extracellular space"/>
    <property type="evidence" value="ECO:0007669"/>
    <property type="project" value="TreeGrafter"/>
</dbReference>
<dbReference type="SUPFAM" id="SSF53474">
    <property type="entry name" value="alpha/beta-Hydrolases"/>
    <property type="match status" value="1"/>
</dbReference>
<gene>
    <name evidence="7" type="ORF">FF38_05367</name>
</gene>
<dbReference type="PANTHER" id="PTHR11610:SF149">
    <property type="entry name" value="FI01450P-RELATED"/>
    <property type="match status" value="1"/>
</dbReference>
<dbReference type="InterPro" id="IPR000734">
    <property type="entry name" value="TAG_lipase"/>
</dbReference>
<sequence>MITPDIQQMYFQLRTPCSSLSYPIEQAEQILDIDEFDVNKPVVLFISGWTSTIESDSILHMSKAYNCRGGYNFLALNASYFIDTLYTWSAFNTEAVGRIVAQGLVQLYKEVPAENIHLIGFSLGAHIAGFAARYFEEETGEKIQRITGLDPANPCFGEGQSLAGLQRGDANFVDVIHTNPGALGKRDPLGDIDFYVQGFAPIKPGCRAFGCSHTRAWKYYAESVYPGHELDFLATRCSTLRKAERGQCKASTVFMGIEVPLNGKGTYVLRVNSEVPYGENASYNSDLILSQCGFCEE</sequence>
<accession>A0A0L0CRF9</accession>
<evidence type="ECO:0000256" key="5">
    <source>
        <dbReference type="RuleBase" id="RU004262"/>
    </source>
</evidence>
<dbReference type="Gene3D" id="3.40.50.1820">
    <property type="entry name" value="alpha/beta hydrolase"/>
    <property type="match status" value="1"/>
</dbReference>
<keyword evidence="8" id="KW-1185">Reference proteome</keyword>
<dbReference type="InterPro" id="IPR033906">
    <property type="entry name" value="Lipase_N"/>
</dbReference>
<dbReference type="PANTHER" id="PTHR11610">
    <property type="entry name" value="LIPASE"/>
    <property type="match status" value="1"/>
</dbReference>
<dbReference type="CDD" id="cd00707">
    <property type="entry name" value="Pancreat_lipase_like"/>
    <property type="match status" value="1"/>
</dbReference>
<dbReference type="AlphaFoldDB" id="A0A0L0CRF9"/>
<keyword evidence="4" id="KW-0732">Signal</keyword>
<evidence type="ECO:0000256" key="3">
    <source>
        <dbReference type="ARBA" id="ARBA00022525"/>
    </source>
</evidence>
<name>A0A0L0CRF9_LUCCU</name>
<dbReference type="GO" id="GO:0016042">
    <property type="term" value="P:lipid catabolic process"/>
    <property type="evidence" value="ECO:0007669"/>
    <property type="project" value="TreeGrafter"/>
</dbReference>
<keyword evidence="3" id="KW-0964">Secreted</keyword>
<dbReference type="OrthoDB" id="199913at2759"/>
<evidence type="ECO:0000256" key="1">
    <source>
        <dbReference type="ARBA" id="ARBA00004613"/>
    </source>
</evidence>
<evidence type="ECO:0000313" key="8">
    <source>
        <dbReference type="Proteomes" id="UP000037069"/>
    </source>
</evidence>
<dbReference type="InterPro" id="IPR013818">
    <property type="entry name" value="Lipase"/>
</dbReference>
<organism evidence="7 8">
    <name type="scientific">Lucilia cuprina</name>
    <name type="common">Green bottle fly</name>
    <name type="synonym">Australian sheep blowfly</name>
    <dbReference type="NCBI Taxonomy" id="7375"/>
    <lineage>
        <taxon>Eukaryota</taxon>
        <taxon>Metazoa</taxon>
        <taxon>Ecdysozoa</taxon>
        <taxon>Arthropoda</taxon>
        <taxon>Hexapoda</taxon>
        <taxon>Insecta</taxon>
        <taxon>Pterygota</taxon>
        <taxon>Neoptera</taxon>
        <taxon>Endopterygota</taxon>
        <taxon>Diptera</taxon>
        <taxon>Brachycera</taxon>
        <taxon>Muscomorpha</taxon>
        <taxon>Oestroidea</taxon>
        <taxon>Calliphoridae</taxon>
        <taxon>Luciliinae</taxon>
        <taxon>Lucilia</taxon>
    </lineage>
</organism>
<evidence type="ECO:0000259" key="6">
    <source>
        <dbReference type="Pfam" id="PF00151"/>
    </source>
</evidence>
<evidence type="ECO:0000313" key="7">
    <source>
        <dbReference type="EMBL" id="KNC34019.1"/>
    </source>
</evidence>
<comment type="similarity">
    <text evidence="2 5">Belongs to the AB hydrolase superfamily. Lipase family.</text>
</comment>
<dbReference type="EMBL" id="JRES01000120">
    <property type="protein sequence ID" value="KNC34019.1"/>
    <property type="molecule type" value="Genomic_DNA"/>
</dbReference>